<evidence type="ECO:0000256" key="1">
    <source>
        <dbReference type="ARBA" id="ARBA00022729"/>
    </source>
</evidence>
<dbReference type="CDD" id="cd12797">
    <property type="entry name" value="M23_peptidase"/>
    <property type="match status" value="1"/>
</dbReference>
<comment type="caution">
    <text evidence="3">The sequence shown here is derived from an EMBL/GenBank/DDBJ whole genome shotgun (WGS) entry which is preliminary data.</text>
</comment>
<accession>A0ABT8T8I5</accession>
<name>A0ABT8T8I5_9BACT</name>
<dbReference type="EMBL" id="JAULJQ010000006">
    <property type="protein sequence ID" value="MDO2409570.1"/>
    <property type="molecule type" value="Genomic_DNA"/>
</dbReference>
<dbReference type="GO" id="GO:0016787">
    <property type="term" value="F:hydrolase activity"/>
    <property type="evidence" value="ECO:0007669"/>
    <property type="project" value="UniProtKB-KW"/>
</dbReference>
<sequence length="456" mass="49842">MKKIFFIVVLLIVAAGVLVFSPGASIFEESAPKIEIENEKAGTTYHNPKKPLKVAISDESGVGKVEVIFSSAEGSQKLISQSFGGEKEVNLNLEFPKNIKYKSGQEYKLDIVANDTSKANFFSGNEAKKNLKVVIDAKAPALAVLNQSYKIIQGGAASAVFMASDDSGELSELYVESSFGKKFKPVPFHKDGYYAVLLAWPSVESSFSASVVATDKAGNTSKTPIRLYLQSKKYKESKIAISNAFIDGKITELANEYAKDVDQMDAIAKFKFVNETLRNANEDIIEQITSQIREDKLGEFKITPFYPLKNGAVVASFGDHRIFSFDGAELSESYHMGLDFASTAMAGIVASNGGEVVFADKNGIYGNNMIIYHGFGLYTLYGHCTTMAHEQSEIVPNGANIATTGTTGLALGDHLHFGVVIQGIEVRPEEWMDRKWMKESVYDILENSKKIIDGSK</sequence>
<dbReference type="SUPFAM" id="SSF51261">
    <property type="entry name" value="Duplicated hybrid motif"/>
    <property type="match status" value="1"/>
</dbReference>
<dbReference type="Gene3D" id="2.70.70.10">
    <property type="entry name" value="Glucose Permease (Domain IIA)"/>
    <property type="match status" value="1"/>
</dbReference>
<dbReference type="Proteomes" id="UP001171111">
    <property type="component" value="Unassembled WGS sequence"/>
</dbReference>
<evidence type="ECO:0000313" key="3">
    <source>
        <dbReference type="EMBL" id="MDO2409570.1"/>
    </source>
</evidence>
<gene>
    <name evidence="3" type="ORF">Q2362_05590</name>
</gene>
<dbReference type="PANTHER" id="PTHR21666:SF289">
    <property type="entry name" value="L-ALA--D-GLU ENDOPEPTIDASE"/>
    <property type="match status" value="1"/>
</dbReference>
<dbReference type="InterPro" id="IPR050570">
    <property type="entry name" value="Cell_wall_metabolism_enzyme"/>
</dbReference>
<keyword evidence="1" id="KW-0732">Signal</keyword>
<evidence type="ECO:0000313" key="4">
    <source>
        <dbReference type="Proteomes" id="UP001171111"/>
    </source>
</evidence>
<keyword evidence="3" id="KW-0378">Hydrolase</keyword>
<dbReference type="Pfam" id="PF01551">
    <property type="entry name" value="Peptidase_M23"/>
    <property type="match status" value="1"/>
</dbReference>
<organism evidence="3 4">
    <name type="scientific">Campylobacter magnus</name>
    <dbReference type="NCBI Taxonomy" id="3026462"/>
    <lineage>
        <taxon>Bacteria</taxon>
        <taxon>Pseudomonadati</taxon>
        <taxon>Campylobacterota</taxon>
        <taxon>Epsilonproteobacteria</taxon>
        <taxon>Campylobacterales</taxon>
        <taxon>Campylobacteraceae</taxon>
        <taxon>Campylobacter</taxon>
    </lineage>
</organism>
<keyword evidence="4" id="KW-1185">Reference proteome</keyword>
<dbReference type="InterPro" id="IPR016047">
    <property type="entry name" value="M23ase_b-sheet_dom"/>
</dbReference>
<feature type="domain" description="M23ase beta-sheet core" evidence="2">
    <location>
        <begin position="334"/>
        <end position="428"/>
    </location>
</feature>
<protein>
    <submittedName>
        <fullName evidence="3">M23 family metallopeptidase</fullName>
        <ecNumber evidence="3">3.4.-.-</ecNumber>
    </submittedName>
</protein>
<dbReference type="PANTHER" id="PTHR21666">
    <property type="entry name" value="PEPTIDASE-RELATED"/>
    <property type="match status" value="1"/>
</dbReference>
<evidence type="ECO:0000259" key="2">
    <source>
        <dbReference type="Pfam" id="PF01551"/>
    </source>
</evidence>
<dbReference type="InterPro" id="IPR011055">
    <property type="entry name" value="Dup_hybrid_motif"/>
</dbReference>
<dbReference type="RefSeq" id="WP_302244405.1">
    <property type="nucleotide sequence ID" value="NZ_JAULJQ010000006.1"/>
</dbReference>
<dbReference type="EC" id="3.4.-.-" evidence="3"/>
<reference evidence="3 4" key="1">
    <citation type="submission" date="2023-06" db="EMBL/GenBank/DDBJ databases">
        <title>Campylobacter magnum sp. nov., isolated from cecal contents of domestic pigs (Sus scrofa domesticus).</title>
        <authorList>
            <person name="Papic B."/>
            <person name="Gruntar I."/>
        </authorList>
    </citation>
    <scope>NUCLEOTIDE SEQUENCE [LARGE SCALE GENOMIC DNA]</scope>
    <source>
        <strain evidence="4">34484-21</strain>
    </source>
</reference>
<proteinExistence type="predicted"/>